<dbReference type="EMBL" id="SUVG01000001">
    <property type="protein sequence ID" value="MBE6420704.1"/>
    <property type="molecule type" value="Genomic_DNA"/>
</dbReference>
<sequence>MRKILACLLMCVCVSVAWGQPGVPLAKFSSVLQAKIQASHLIQQNPAWGRLMYMRFYFPHNTIYEEPGFWQKLFSPSAEEQERAVAFYLFNMYVSASAYGEYAPTQLTLEYLGALDRLSLIHSFDVRNAEKFYLQHKDSIKKYLQEMFASHPFFPTYHGKNEANDARELAFMRLLSKAPLLGGKPSYRLPVNNRLHASVSDRDVKFVKDMLRRAIFNGKGKVITYQTPQMRPEDVDNGGITPRTSRTLKTYRYAIEECTYCSYLFGKQVCETVSVPSTQWGALRVYKIIAKAENEEFLKSSAPDGNFMQADGTPALKWRYHTASLVILNQNGQYTPLVADKFLAGETPALLTDWLNKFSSKTIFFAVPFVREAEMEKAFKHPERKVGDKVMVDGVLFEPHPVIP</sequence>
<evidence type="ECO:0000313" key="3">
    <source>
        <dbReference type="EMBL" id="MBE6420704.1"/>
    </source>
</evidence>
<evidence type="ECO:0000259" key="2">
    <source>
        <dbReference type="Pfam" id="PF18626"/>
    </source>
</evidence>
<gene>
    <name evidence="3" type="ORF">E7027_00940</name>
</gene>
<feature type="chain" id="PRO_5037243719" description="Protein glutaminase domain-containing protein" evidence="1">
    <location>
        <begin position="20"/>
        <end position="404"/>
    </location>
</feature>
<proteinExistence type="predicted"/>
<protein>
    <recommendedName>
        <fullName evidence="2">Protein glutaminase domain-containing protein</fullName>
    </recommendedName>
</protein>
<dbReference type="AlphaFoldDB" id="A0A928DPG6"/>
<keyword evidence="1" id="KW-0732">Signal</keyword>
<comment type="caution">
    <text evidence="3">The sequence shown here is derived from an EMBL/GenBank/DDBJ whole genome shotgun (WGS) entry which is preliminary data.</text>
</comment>
<feature type="domain" description="Protein glutaminase" evidence="2">
    <location>
        <begin position="305"/>
        <end position="357"/>
    </location>
</feature>
<name>A0A928DPG6_9BACT</name>
<reference evidence="3" key="1">
    <citation type="submission" date="2019-04" db="EMBL/GenBank/DDBJ databases">
        <title>Evolution of Biomass-Degrading Anaerobic Consortia Revealed by Metagenomics.</title>
        <authorList>
            <person name="Peng X."/>
        </authorList>
    </citation>
    <scope>NUCLEOTIDE SEQUENCE</scope>
    <source>
        <strain evidence="3">SIG66</strain>
    </source>
</reference>
<evidence type="ECO:0000313" key="4">
    <source>
        <dbReference type="Proteomes" id="UP000725649"/>
    </source>
</evidence>
<organism evidence="3 4">
    <name type="scientific">Candidatus Avelusimicrobium gallicola</name>
    <dbReference type="NCBI Taxonomy" id="2562704"/>
    <lineage>
        <taxon>Bacteria</taxon>
        <taxon>Pseudomonadati</taxon>
        <taxon>Elusimicrobiota</taxon>
        <taxon>Elusimicrobia</taxon>
        <taxon>Elusimicrobiales</taxon>
        <taxon>Elusimicrobiaceae</taxon>
        <taxon>Candidatus Avelusimicrobium</taxon>
    </lineage>
</organism>
<feature type="signal peptide" evidence="1">
    <location>
        <begin position="1"/>
        <end position="19"/>
    </location>
</feature>
<accession>A0A928DPG6</accession>
<evidence type="ECO:0000256" key="1">
    <source>
        <dbReference type="SAM" id="SignalP"/>
    </source>
</evidence>
<dbReference type="Gene3D" id="3.10.620.30">
    <property type="match status" value="1"/>
</dbReference>
<dbReference type="Pfam" id="PF18626">
    <property type="entry name" value="Gln_deamidase_2"/>
    <property type="match status" value="1"/>
</dbReference>
<dbReference type="InterPro" id="IPR041325">
    <property type="entry name" value="Gln_deamidase_2"/>
</dbReference>
<dbReference type="Proteomes" id="UP000725649">
    <property type="component" value="Unassembled WGS sequence"/>
</dbReference>